<dbReference type="NCBIfam" id="NF004790">
    <property type="entry name" value="PRK06136.1"/>
    <property type="match status" value="1"/>
</dbReference>
<dbReference type="FunFam" id="3.40.1010.10:FF:000001">
    <property type="entry name" value="Siroheme synthase"/>
    <property type="match status" value="1"/>
</dbReference>
<evidence type="ECO:0000256" key="7">
    <source>
        <dbReference type="ARBA" id="ARBA00023244"/>
    </source>
</evidence>
<dbReference type="RefSeq" id="WP_007504788.1">
    <property type="nucleotide sequence ID" value="NZ_AFCE01000139.1"/>
</dbReference>
<keyword evidence="5 10" id="KW-0808">Transferase</keyword>
<dbReference type="InterPro" id="IPR014776">
    <property type="entry name" value="4pyrrole_Mease_sub2"/>
</dbReference>
<dbReference type="GO" id="GO:0004851">
    <property type="term" value="F:uroporphyrin-III C-methyltransferase activity"/>
    <property type="evidence" value="ECO:0007669"/>
    <property type="project" value="UniProtKB-EC"/>
</dbReference>
<evidence type="ECO:0000259" key="9">
    <source>
        <dbReference type="Pfam" id="PF00590"/>
    </source>
</evidence>
<dbReference type="OrthoDB" id="9815856at2"/>
<keyword evidence="13" id="KW-1185">Reference proteome</keyword>
<reference evidence="11" key="3">
    <citation type="submission" date="2021-08" db="EMBL/GenBank/DDBJ databases">
        <authorList>
            <person name="de Jong S."/>
            <person name="van den Broek M."/>
            <person name="Merkel A."/>
            <person name="de la Torre Cortes P."/>
            <person name="Kalamorz F."/>
            <person name="Cook G."/>
            <person name="van Loosdrecht M."/>
            <person name="McMillan D."/>
        </authorList>
    </citation>
    <scope>NUCLEOTIDE SEQUENCE</scope>
    <source>
        <strain evidence="11">TA2.A1</strain>
    </source>
</reference>
<evidence type="ECO:0000256" key="3">
    <source>
        <dbReference type="ARBA" id="ARBA00018323"/>
    </source>
</evidence>
<comment type="similarity">
    <text evidence="1">Belongs to the precorrin methyltransferase family.</text>
</comment>
<dbReference type="InterPro" id="IPR050161">
    <property type="entry name" value="Siro_Cobalamin_biosynth"/>
</dbReference>
<keyword evidence="6" id="KW-0949">S-adenosyl-L-methionine</keyword>
<dbReference type="Pfam" id="PF00590">
    <property type="entry name" value="TP_methylase"/>
    <property type="match status" value="1"/>
</dbReference>
<dbReference type="AlphaFoldDB" id="F5L7B1"/>
<evidence type="ECO:0000313" key="12">
    <source>
        <dbReference type="Proteomes" id="UP000010716"/>
    </source>
</evidence>
<evidence type="ECO:0000313" key="13">
    <source>
        <dbReference type="Proteomes" id="UP000825179"/>
    </source>
</evidence>
<dbReference type="Gene3D" id="3.30.950.10">
    <property type="entry name" value="Methyltransferase, Cobalt-precorrin-4 Transmethylase, Domain 2"/>
    <property type="match status" value="1"/>
</dbReference>
<feature type="domain" description="Tetrapyrrole methylase" evidence="9">
    <location>
        <begin position="6"/>
        <end position="218"/>
    </location>
</feature>
<organism evidence="10 12">
    <name type="scientific">Caldalkalibacillus thermarum (strain TA2.A1)</name>
    <dbReference type="NCBI Taxonomy" id="986075"/>
    <lineage>
        <taxon>Bacteria</taxon>
        <taxon>Bacillati</taxon>
        <taxon>Bacillota</taxon>
        <taxon>Bacilli</taxon>
        <taxon>Bacillales</taxon>
        <taxon>Bacillaceae</taxon>
        <taxon>Caldalkalibacillus</taxon>
    </lineage>
</organism>
<protein>
    <recommendedName>
        <fullName evidence="3">Uroporphyrinogen-III C-methyltransferase</fullName>
        <ecNumber evidence="2">2.1.1.107</ecNumber>
    </recommendedName>
    <alternativeName>
        <fullName evidence="8">Uroporphyrinogen III methylase</fullName>
    </alternativeName>
</protein>
<dbReference type="NCBIfam" id="TIGR01469">
    <property type="entry name" value="cobA_cysG_Cterm"/>
    <property type="match status" value="1"/>
</dbReference>
<dbReference type="GO" id="GO:0032259">
    <property type="term" value="P:methylation"/>
    <property type="evidence" value="ECO:0007669"/>
    <property type="project" value="UniProtKB-KW"/>
</dbReference>
<sequence length="273" mass="29317">MQAAGKVYLVGAGPGDPELITVKGAKLLKAADVIVYDRLVNVELLSYAQPGTELIFCGKSPERHTLPQEEINRVLVYYARQGKTVVRLKGGDPSIFGRVGEEAAYCAECGIPFEIVPGITSGVAAPAYAGIPLTHRDLSSSVAIVTGHKRVDGQGDPVRWDQLATSVQTLVIYMGVGNLPYIRDQLLKYGRPAATPVALVRWGTLAKQETLVGTLDNIVEKVQEAKFKSPAIIVVGEVVRLREKLAWFEAKQAAGEGTEQRGSSLPALKTVVV</sequence>
<dbReference type="InterPro" id="IPR000878">
    <property type="entry name" value="4pyrrol_Mease"/>
</dbReference>
<dbReference type="PANTHER" id="PTHR45790:SF3">
    <property type="entry name" value="S-ADENOSYL-L-METHIONINE-DEPENDENT UROPORPHYRINOGEN III METHYLTRANSFERASE, CHLOROPLASTIC"/>
    <property type="match status" value="1"/>
</dbReference>
<evidence type="ECO:0000313" key="11">
    <source>
        <dbReference type="EMBL" id="QZT33918.1"/>
    </source>
</evidence>
<reference evidence="11 13" key="2">
    <citation type="journal article" date="2020" name="Extremophiles">
        <title>Genomic analysis of Caldalkalibacillus thermarum TA2.A1 reveals aerobic alkaliphilic metabolism and evolutionary hallmarks linking alkaliphilic bacteria and plant life.</title>
        <authorList>
            <person name="de Jong S.I."/>
            <person name="van den Broek M.A."/>
            <person name="Merkel A.Y."/>
            <person name="de la Torre Cortes P."/>
            <person name="Kalamorz F."/>
            <person name="Cook G.M."/>
            <person name="van Loosdrecht M.C.M."/>
            <person name="McMillan D.G.G."/>
        </authorList>
    </citation>
    <scope>NUCLEOTIDE SEQUENCE [LARGE SCALE GENOMIC DNA]</scope>
    <source>
        <strain evidence="11 13">TA2.A1</strain>
    </source>
</reference>
<dbReference type="InterPro" id="IPR003043">
    <property type="entry name" value="Uropor_MeTrfase_CS"/>
</dbReference>
<dbReference type="eggNOG" id="COG0007">
    <property type="taxonomic scope" value="Bacteria"/>
</dbReference>
<dbReference type="EC" id="2.1.1.107" evidence="2"/>
<dbReference type="PANTHER" id="PTHR45790">
    <property type="entry name" value="SIROHEME SYNTHASE-RELATED"/>
    <property type="match status" value="1"/>
</dbReference>
<dbReference type="InterPro" id="IPR006366">
    <property type="entry name" value="CobA/CysG_C"/>
</dbReference>
<evidence type="ECO:0000256" key="1">
    <source>
        <dbReference type="ARBA" id="ARBA00005879"/>
    </source>
</evidence>
<reference evidence="10 12" key="1">
    <citation type="journal article" date="2011" name="J. Bacteriol.">
        <title>Draft genome sequence of the thermoalkaliphilic Caldalkalibacillus thermarum strain TA2.A1.</title>
        <authorList>
            <person name="Kalamorz F."/>
            <person name="Keis S."/>
            <person name="McMillan D.G."/>
            <person name="Olsson K."/>
            <person name="Stanton J.A."/>
            <person name="Stockwell P."/>
            <person name="Black M.A."/>
            <person name="Klingeman D.M."/>
            <person name="Land M.L."/>
            <person name="Han C.S."/>
            <person name="Martin S.L."/>
            <person name="Becher S.A."/>
            <person name="Peddie C.J."/>
            <person name="Morgan H.W."/>
            <person name="Matthies D."/>
            <person name="Preiss L."/>
            <person name="Meier T."/>
            <person name="Brown S.D."/>
            <person name="Cook G.M."/>
        </authorList>
    </citation>
    <scope>NUCLEOTIDE SEQUENCE [LARGE SCALE GENOMIC DNA]</scope>
    <source>
        <strain evidence="10 12">TA2.A1</strain>
    </source>
</reference>
<accession>F5L7B1</accession>
<dbReference type="Gene3D" id="3.40.1010.10">
    <property type="entry name" value="Cobalt-precorrin-4 Transmethylase, Domain 1"/>
    <property type="match status" value="1"/>
</dbReference>
<evidence type="ECO:0000256" key="2">
    <source>
        <dbReference type="ARBA" id="ARBA00012162"/>
    </source>
</evidence>
<name>F5L7B1_CALTT</name>
<dbReference type="SUPFAM" id="SSF53790">
    <property type="entry name" value="Tetrapyrrole methylase"/>
    <property type="match status" value="1"/>
</dbReference>
<dbReference type="PROSITE" id="PS00839">
    <property type="entry name" value="SUMT_1"/>
    <property type="match status" value="1"/>
</dbReference>
<dbReference type="Proteomes" id="UP000825179">
    <property type="component" value="Chromosome"/>
</dbReference>
<dbReference type="CDD" id="cd11642">
    <property type="entry name" value="SUMT"/>
    <property type="match status" value="1"/>
</dbReference>
<evidence type="ECO:0000256" key="4">
    <source>
        <dbReference type="ARBA" id="ARBA00022603"/>
    </source>
</evidence>
<keyword evidence="4 10" id="KW-0489">Methyltransferase</keyword>
<dbReference type="Proteomes" id="UP000010716">
    <property type="component" value="Unassembled WGS sequence"/>
</dbReference>
<dbReference type="FunFam" id="3.30.950.10:FF:000001">
    <property type="entry name" value="Siroheme synthase"/>
    <property type="match status" value="1"/>
</dbReference>
<evidence type="ECO:0000256" key="6">
    <source>
        <dbReference type="ARBA" id="ARBA00022691"/>
    </source>
</evidence>
<dbReference type="GO" id="GO:0019354">
    <property type="term" value="P:siroheme biosynthetic process"/>
    <property type="evidence" value="ECO:0007669"/>
    <property type="project" value="InterPro"/>
</dbReference>
<evidence type="ECO:0000256" key="5">
    <source>
        <dbReference type="ARBA" id="ARBA00022679"/>
    </source>
</evidence>
<dbReference type="EMBL" id="AFCE01000139">
    <property type="protein sequence ID" value="EGL82772.1"/>
    <property type="molecule type" value="Genomic_DNA"/>
</dbReference>
<dbReference type="InterPro" id="IPR014777">
    <property type="entry name" value="4pyrrole_Mease_sub1"/>
</dbReference>
<keyword evidence="7" id="KW-0627">Porphyrin biosynthesis</keyword>
<proteinExistence type="inferred from homology"/>
<gene>
    <name evidence="11" type="primary">cobA</name>
    <name evidence="10" type="ORF">CathTA2_1711</name>
    <name evidence="11" type="ORF">HUR95_00260</name>
</gene>
<evidence type="ECO:0000313" key="10">
    <source>
        <dbReference type="EMBL" id="EGL82772.1"/>
    </source>
</evidence>
<dbReference type="EMBL" id="CP082237">
    <property type="protein sequence ID" value="QZT33918.1"/>
    <property type="molecule type" value="Genomic_DNA"/>
</dbReference>
<evidence type="ECO:0000256" key="8">
    <source>
        <dbReference type="ARBA" id="ARBA00079776"/>
    </source>
</evidence>
<dbReference type="InterPro" id="IPR035996">
    <property type="entry name" value="4pyrrol_Methylase_sf"/>
</dbReference>
<dbReference type="KEGG" id="cthu:HUR95_00260"/>